<accession>A0A1I0F614</accession>
<feature type="coiled-coil region" evidence="1">
    <location>
        <begin position="670"/>
        <end position="729"/>
    </location>
</feature>
<dbReference type="GO" id="GO:0000731">
    <property type="term" value="P:DNA synthesis involved in DNA repair"/>
    <property type="evidence" value="ECO:0007669"/>
    <property type="project" value="TreeGrafter"/>
</dbReference>
<evidence type="ECO:0000313" key="2">
    <source>
        <dbReference type="EMBL" id="SET53538.1"/>
    </source>
</evidence>
<dbReference type="GO" id="GO:0006302">
    <property type="term" value="P:double-strand break repair"/>
    <property type="evidence" value="ECO:0007669"/>
    <property type="project" value="TreeGrafter"/>
</dbReference>
<feature type="coiled-coil region" evidence="1">
    <location>
        <begin position="288"/>
        <end position="329"/>
    </location>
</feature>
<organism evidence="2 3">
    <name type="scientific">[Clostridium] polysaccharolyticum</name>
    <dbReference type="NCBI Taxonomy" id="29364"/>
    <lineage>
        <taxon>Bacteria</taxon>
        <taxon>Bacillati</taxon>
        <taxon>Bacillota</taxon>
        <taxon>Clostridia</taxon>
        <taxon>Lachnospirales</taxon>
        <taxon>Lachnospiraceae</taxon>
    </lineage>
</organism>
<keyword evidence="3" id="KW-1185">Reference proteome</keyword>
<gene>
    <name evidence="2" type="ORF">SAMN04487772_12826</name>
</gene>
<protein>
    <submittedName>
        <fullName evidence="2">Uncharacterized protein YPO0396</fullName>
    </submittedName>
</protein>
<proteinExistence type="predicted"/>
<sequence>MKKIFTRMCLNNWGGISHKVLEFNEYVNLFSGMSGSGKSTVMDAIQVILYGSLSSNFLNKAADDAKNKRSVMSYLRGAQKDGSANRDNQDFHTIIALEIKDTATQNITCVGAFFEVRKGDTELHKYSYFSHSGAMPEDGYLNGAGAAYSKRELGNLIESRKSSKDNRGRGDVNRFYASNEAYISNLNDVILGYIDGSRFRTMQKSSIALKMSNGTGQFIRDYMFPKSEGTIIEKLSEQLGAYRDIKEKIDDVKMRIDMLSSIKEHGMSFIHAQTELQLTKTKLRIIDILDAKNKIEAWDAEMSGYEADLVSLKETKKALEAEGEEIVSQLIKVRADIQASDLGSKKQHLKDLQEKADLLADNSSLWRHISQRLRQWGEDEVARDFISNSLLEQIEAFERQKVTVERCEQLKASIQSEKEDIDQLRTDYNEQKKEAARKLDEKKQLVDDIKNNRKSYSETIRQAKTSLEQKLLNLYGKKIKVHVFADLFDITDPEWKNAIEGRLGSLKLCLITEPEYAHNAAAVFRSLKRFEDVHLINSAAIIKEDNPVFDNSLYEAVSAKDSYVDECLKHYIGRIVKCRSVEELEKVREGVTPDCYSYSNFIFRHLKKRDYTTGTCIGSRVSKEKLASYELEIEQLEEKHKELLRITGGLRSIMEYESLSQYESWHLVKLAESKEELASVMEKKAELEQEIKKLSEGEFKELEEKRKQLEKVQKELSEKRDSNDEALLKKTGLYETVRTKVKDKKEQLAILSQGYISNQQLEEEVEQKLARITPVTLRNKLLSQKNQLEASEEELAGMLSSSRNEYIRKYPSCGFTGAEKSNEVYLDKLAEYQKNYEPKYQEEFDKQVTLVYNTLRQNIIAKIHGDIKAAQRHKNEINRMLRDTSFADSTYQIKIEAAKNEDGQFYEMLMAPELDSKNPEFDEYDGQISLGDDLFFQKYEQKLKLLTDKFMPPRADDDRSLKQSRQEMEKYADYRTYLQFNMYEQVTDENGVIIRENYVDDMAGRDSGGEGQNPKYVALMAGFAMLYMNQSNRDSKIKLVLLDEAFSKMDQKRSEVCLKYARKLDLQLIVCVPDERLQSLIRNVDCVYGFRRNQNQISMMHIDKGKYLSMLEG</sequence>
<dbReference type="STRING" id="29364.SAMN04487772_12826"/>
<dbReference type="Pfam" id="PF13555">
    <property type="entry name" value="AAA_29"/>
    <property type="match status" value="1"/>
</dbReference>
<evidence type="ECO:0000256" key="1">
    <source>
        <dbReference type="SAM" id="Coils"/>
    </source>
</evidence>
<dbReference type="AlphaFoldDB" id="A0A1I0F614"/>
<dbReference type="InterPro" id="IPR027417">
    <property type="entry name" value="P-loop_NTPase"/>
</dbReference>
<reference evidence="2 3" key="1">
    <citation type="submission" date="2016-10" db="EMBL/GenBank/DDBJ databases">
        <authorList>
            <person name="de Groot N.N."/>
        </authorList>
    </citation>
    <scope>NUCLEOTIDE SEQUENCE [LARGE SCALE GENOMIC DNA]</scope>
    <source>
        <strain evidence="2 3">DSM 1801</strain>
    </source>
</reference>
<feature type="coiled-coil region" evidence="1">
    <location>
        <begin position="619"/>
        <end position="646"/>
    </location>
</feature>
<feature type="coiled-coil region" evidence="1">
    <location>
        <begin position="407"/>
        <end position="466"/>
    </location>
</feature>
<evidence type="ECO:0000313" key="3">
    <source>
        <dbReference type="Proteomes" id="UP000199800"/>
    </source>
</evidence>
<dbReference type="EMBL" id="FOHN01000028">
    <property type="protein sequence ID" value="SET53538.1"/>
    <property type="molecule type" value="Genomic_DNA"/>
</dbReference>
<dbReference type="Proteomes" id="UP000199800">
    <property type="component" value="Unassembled WGS sequence"/>
</dbReference>
<dbReference type="Pfam" id="PF13558">
    <property type="entry name" value="SbcC_Walker_B"/>
    <property type="match status" value="1"/>
</dbReference>
<keyword evidence="1" id="KW-0175">Coiled coil</keyword>
<dbReference type="RefSeq" id="WP_242939742.1">
    <property type="nucleotide sequence ID" value="NZ_FOHN01000028.1"/>
</dbReference>
<name>A0A1I0F614_9FIRM</name>
<dbReference type="SUPFAM" id="SSF52540">
    <property type="entry name" value="P-loop containing nucleoside triphosphate hydrolases"/>
    <property type="match status" value="1"/>
</dbReference>
<dbReference type="PANTHER" id="PTHR32182:SF0">
    <property type="entry name" value="DNA REPLICATION AND REPAIR PROTEIN RECF"/>
    <property type="match status" value="1"/>
</dbReference>
<dbReference type="Gene3D" id="3.40.50.300">
    <property type="entry name" value="P-loop containing nucleotide triphosphate hydrolases"/>
    <property type="match status" value="1"/>
</dbReference>
<dbReference type="PANTHER" id="PTHR32182">
    <property type="entry name" value="DNA REPLICATION AND REPAIR PROTEIN RECF"/>
    <property type="match status" value="1"/>
</dbReference>